<dbReference type="PANTHER" id="PTHR13710:SF105">
    <property type="entry name" value="ATP-DEPENDENT DNA HELICASE Q1"/>
    <property type="match status" value="1"/>
</dbReference>
<keyword evidence="6" id="KW-0472">Membrane</keyword>
<sequence length="189" mass="21583">DLIPYKYKGQERLRANSFYPSFGDLIKDFESIIRCQGCQTFKKQYSSELCSMCDTFLNLGLLDRIIDSTYVPKSKYFSINDFKEQISIAAKKIYGFDTLKLEQKLAIERYIQNHKDTFVLMPTGSGKSLYFVLSAVLFDGLTIVISPLTALMENQVVSKIPSAALYASTMETSMHEEKIFEEIIIGFLK</sequence>
<feature type="non-terminal residue" evidence="8">
    <location>
        <position position="189"/>
    </location>
</feature>
<dbReference type="SUPFAM" id="SSF52540">
    <property type="entry name" value="P-loop containing nucleoside triphosphate hydrolases"/>
    <property type="match status" value="1"/>
</dbReference>
<organism evidence="8 9">
    <name type="scientific">Gigaspora margarita</name>
    <dbReference type="NCBI Taxonomy" id="4874"/>
    <lineage>
        <taxon>Eukaryota</taxon>
        <taxon>Fungi</taxon>
        <taxon>Fungi incertae sedis</taxon>
        <taxon>Mucoromycota</taxon>
        <taxon>Glomeromycotina</taxon>
        <taxon>Glomeromycetes</taxon>
        <taxon>Diversisporales</taxon>
        <taxon>Gigasporaceae</taxon>
        <taxon>Gigaspora</taxon>
    </lineage>
</organism>
<evidence type="ECO:0000256" key="1">
    <source>
        <dbReference type="ARBA" id="ARBA00005446"/>
    </source>
</evidence>
<proteinExistence type="inferred from homology"/>
<evidence type="ECO:0000256" key="5">
    <source>
        <dbReference type="ARBA" id="ARBA00034808"/>
    </source>
</evidence>
<dbReference type="InterPro" id="IPR011545">
    <property type="entry name" value="DEAD/DEAH_box_helicase_dom"/>
</dbReference>
<gene>
    <name evidence="8" type="ORF">GMARGA_LOCUS39784</name>
</gene>
<keyword evidence="3" id="KW-0413">Isomerase</keyword>
<keyword evidence="9" id="KW-1185">Reference proteome</keyword>
<accession>A0ABN7X989</accession>
<name>A0ABN7X989_GIGMA</name>
<feature type="domain" description="DEAD/DEAH-box helicase" evidence="7">
    <location>
        <begin position="103"/>
        <end position="156"/>
    </location>
</feature>
<evidence type="ECO:0000256" key="4">
    <source>
        <dbReference type="ARBA" id="ARBA00034617"/>
    </source>
</evidence>
<comment type="catalytic activity">
    <reaction evidence="4">
        <text>Couples ATP hydrolysis with the unwinding of duplex DNA by translocating in the 3'-5' direction.</text>
        <dbReference type="EC" id="5.6.2.4"/>
    </reaction>
</comment>
<dbReference type="PANTHER" id="PTHR13710">
    <property type="entry name" value="DNA HELICASE RECQ FAMILY MEMBER"/>
    <property type="match status" value="1"/>
</dbReference>
<evidence type="ECO:0000259" key="7">
    <source>
        <dbReference type="Pfam" id="PF00270"/>
    </source>
</evidence>
<protein>
    <recommendedName>
        <fullName evidence="5">DNA 3'-5' helicase</fullName>
        <ecNumber evidence="5">5.6.2.4</ecNumber>
    </recommendedName>
</protein>
<evidence type="ECO:0000313" key="8">
    <source>
        <dbReference type="EMBL" id="CAG8849566.1"/>
    </source>
</evidence>
<dbReference type="EMBL" id="CAJVQB010096898">
    <property type="protein sequence ID" value="CAG8849566.1"/>
    <property type="molecule type" value="Genomic_DNA"/>
</dbReference>
<dbReference type="Gene3D" id="3.40.50.300">
    <property type="entry name" value="P-loop containing nucleotide triphosphate hydrolases"/>
    <property type="match status" value="1"/>
</dbReference>
<evidence type="ECO:0000256" key="6">
    <source>
        <dbReference type="SAM" id="Phobius"/>
    </source>
</evidence>
<comment type="similarity">
    <text evidence="1">Belongs to the helicase family. RecQ subfamily.</text>
</comment>
<evidence type="ECO:0000313" key="9">
    <source>
        <dbReference type="Proteomes" id="UP000789901"/>
    </source>
</evidence>
<evidence type="ECO:0000256" key="2">
    <source>
        <dbReference type="ARBA" id="ARBA00023125"/>
    </source>
</evidence>
<feature type="non-terminal residue" evidence="8">
    <location>
        <position position="1"/>
    </location>
</feature>
<comment type="caution">
    <text evidence="8">The sequence shown here is derived from an EMBL/GenBank/DDBJ whole genome shotgun (WGS) entry which is preliminary data.</text>
</comment>
<feature type="transmembrane region" description="Helical" evidence="6">
    <location>
        <begin position="129"/>
        <end position="152"/>
    </location>
</feature>
<evidence type="ECO:0000256" key="3">
    <source>
        <dbReference type="ARBA" id="ARBA00023235"/>
    </source>
</evidence>
<keyword evidence="2" id="KW-0238">DNA-binding</keyword>
<dbReference type="Proteomes" id="UP000789901">
    <property type="component" value="Unassembled WGS sequence"/>
</dbReference>
<dbReference type="EC" id="5.6.2.4" evidence="5"/>
<dbReference type="Pfam" id="PF00270">
    <property type="entry name" value="DEAD"/>
    <property type="match status" value="1"/>
</dbReference>
<keyword evidence="6" id="KW-0812">Transmembrane</keyword>
<dbReference type="InterPro" id="IPR027417">
    <property type="entry name" value="P-loop_NTPase"/>
</dbReference>
<keyword evidence="6" id="KW-1133">Transmembrane helix</keyword>
<reference evidence="8 9" key="1">
    <citation type="submission" date="2021-06" db="EMBL/GenBank/DDBJ databases">
        <authorList>
            <person name="Kallberg Y."/>
            <person name="Tangrot J."/>
            <person name="Rosling A."/>
        </authorList>
    </citation>
    <scope>NUCLEOTIDE SEQUENCE [LARGE SCALE GENOMIC DNA]</scope>
    <source>
        <strain evidence="8 9">120-4 pot B 10/14</strain>
    </source>
</reference>